<dbReference type="InterPro" id="IPR015815">
    <property type="entry name" value="HIBADH-related"/>
</dbReference>
<dbReference type="RefSeq" id="WP_132472870.1">
    <property type="nucleotide sequence ID" value="NZ_JBEBWM010000095.1"/>
</dbReference>
<dbReference type="Gene3D" id="1.10.1040.10">
    <property type="entry name" value="N-(1-d-carboxylethyl)-l-norvaline Dehydrogenase, domain 2"/>
    <property type="match status" value="1"/>
</dbReference>
<keyword evidence="1" id="KW-0560">Oxidoreductase</keyword>
<dbReference type="Pfam" id="PF14833">
    <property type="entry name" value="NAD_binding_11"/>
    <property type="match status" value="1"/>
</dbReference>
<evidence type="ECO:0000256" key="2">
    <source>
        <dbReference type="ARBA" id="ARBA00023027"/>
    </source>
</evidence>
<dbReference type="Proteomes" id="UP000294692">
    <property type="component" value="Unassembled WGS sequence"/>
</dbReference>
<dbReference type="InterPro" id="IPR006115">
    <property type="entry name" value="6PGDH_NADP-bd"/>
</dbReference>
<gene>
    <name evidence="7" type="ORF">EV686_101366</name>
</gene>
<evidence type="ECO:0000313" key="7">
    <source>
        <dbReference type="EMBL" id="TCV02908.1"/>
    </source>
</evidence>
<evidence type="ECO:0000256" key="1">
    <source>
        <dbReference type="ARBA" id="ARBA00023002"/>
    </source>
</evidence>
<dbReference type="PANTHER" id="PTHR43060:SF15">
    <property type="entry name" value="3-HYDROXYISOBUTYRATE DEHYDROGENASE-LIKE 1, MITOCHONDRIAL-RELATED"/>
    <property type="match status" value="1"/>
</dbReference>
<dbReference type="GO" id="GO:0016491">
    <property type="term" value="F:oxidoreductase activity"/>
    <property type="evidence" value="ECO:0007669"/>
    <property type="project" value="UniProtKB-KW"/>
</dbReference>
<keyword evidence="4" id="KW-1133">Transmembrane helix</keyword>
<evidence type="ECO:0000259" key="5">
    <source>
        <dbReference type="Pfam" id="PF03446"/>
    </source>
</evidence>
<dbReference type="InterPro" id="IPR029154">
    <property type="entry name" value="HIBADH-like_NADP-bd"/>
</dbReference>
<feature type="domain" description="3-hydroxyisobutyrate dehydrogenase-like NAD-binding" evidence="6">
    <location>
        <begin position="171"/>
        <end position="284"/>
    </location>
</feature>
<evidence type="ECO:0000313" key="8">
    <source>
        <dbReference type="Proteomes" id="UP000294692"/>
    </source>
</evidence>
<dbReference type="GO" id="GO:0051287">
    <property type="term" value="F:NAD binding"/>
    <property type="evidence" value="ECO:0007669"/>
    <property type="project" value="InterPro"/>
</dbReference>
<evidence type="ECO:0000256" key="3">
    <source>
        <dbReference type="PIRSR" id="PIRSR000103-1"/>
    </source>
</evidence>
<dbReference type="OrthoDB" id="8891374at2"/>
<dbReference type="InterPro" id="IPR008927">
    <property type="entry name" value="6-PGluconate_DH-like_C_sf"/>
</dbReference>
<keyword evidence="8" id="KW-1185">Reference proteome</keyword>
<name>A0A4R3VGN7_9BURK</name>
<dbReference type="Gene3D" id="3.40.50.720">
    <property type="entry name" value="NAD(P)-binding Rossmann-like Domain"/>
    <property type="match status" value="1"/>
</dbReference>
<dbReference type="InterPro" id="IPR036291">
    <property type="entry name" value="NAD(P)-bd_dom_sf"/>
</dbReference>
<comment type="caution">
    <text evidence="7">The sequence shown here is derived from an EMBL/GenBank/DDBJ whole genome shotgun (WGS) entry which is preliminary data.</text>
</comment>
<dbReference type="PIRSF" id="PIRSF000103">
    <property type="entry name" value="HIBADH"/>
    <property type="match status" value="1"/>
</dbReference>
<organism evidence="7 8">
    <name type="scientific">Paracandidimonas soli</name>
    <dbReference type="NCBI Taxonomy" id="1917182"/>
    <lineage>
        <taxon>Bacteria</taxon>
        <taxon>Pseudomonadati</taxon>
        <taxon>Pseudomonadota</taxon>
        <taxon>Betaproteobacteria</taxon>
        <taxon>Burkholderiales</taxon>
        <taxon>Alcaligenaceae</taxon>
        <taxon>Paracandidimonas</taxon>
    </lineage>
</organism>
<dbReference type="AlphaFoldDB" id="A0A4R3VGN7"/>
<feature type="active site" evidence="3">
    <location>
        <position position="177"/>
    </location>
</feature>
<dbReference type="EMBL" id="SMBX01000001">
    <property type="protein sequence ID" value="TCV02908.1"/>
    <property type="molecule type" value="Genomic_DNA"/>
</dbReference>
<dbReference type="Pfam" id="PF03446">
    <property type="entry name" value="NAD_binding_2"/>
    <property type="match status" value="1"/>
</dbReference>
<dbReference type="SUPFAM" id="SSF48179">
    <property type="entry name" value="6-phosphogluconate dehydrogenase C-terminal domain-like"/>
    <property type="match status" value="1"/>
</dbReference>
<keyword evidence="4" id="KW-0472">Membrane</keyword>
<accession>A0A4R3VGN7</accession>
<dbReference type="SUPFAM" id="SSF51735">
    <property type="entry name" value="NAD(P)-binding Rossmann-fold domains"/>
    <property type="match status" value="1"/>
</dbReference>
<sequence length="301" mass="31342">MNLNQENTTVGFIGLGAMGAGMAGCLLRKGWRVHVYMRRPEVQAAFIYAGAHAHDSAADLGRACDAVVLSLPNADAVETVLFGEKGLAQELKPGTYVIDTSTIAAASAQEFGKRLAARDVSFLDAPVSGGQEGAAAGTLACMVGGDAVQVEACRGLLSAFSQNIFHVGPSGAGQTVKACNQVAVAGAMLGVADALALARAQGVDPDVMRDVLLQGTARSVPLEKHAPRIIQENFEPGFRARLMRKDLRLALDAARAADTSLAAAPVAERLLDAMCEQDRGDWDWCGLALEVGKPGDGARES</sequence>
<proteinExistence type="predicted"/>
<feature type="transmembrane region" description="Helical" evidence="4">
    <location>
        <begin position="12"/>
        <end position="31"/>
    </location>
</feature>
<keyword evidence="4" id="KW-0812">Transmembrane</keyword>
<evidence type="ECO:0000259" key="6">
    <source>
        <dbReference type="Pfam" id="PF14833"/>
    </source>
</evidence>
<keyword evidence="2" id="KW-0520">NAD</keyword>
<protein>
    <submittedName>
        <fullName evidence="7">2-hydroxy-3-oxopropionate reductase</fullName>
    </submittedName>
</protein>
<feature type="domain" description="6-phosphogluconate dehydrogenase NADP-binding" evidence="5">
    <location>
        <begin position="9"/>
        <end position="168"/>
    </location>
</feature>
<evidence type="ECO:0000256" key="4">
    <source>
        <dbReference type="SAM" id="Phobius"/>
    </source>
</evidence>
<dbReference type="PANTHER" id="PTHR43060">
    <property type="entry name" value="3-HYDROXYISOBUTYRATE DEHYDROGENASE-LIKE 1, MITOCHONDRIAL-RELATED"/>
    <property type="match status" value="1"/>
</dbReference>
<dbReference type="InterPro" id="IPR013328">
    <property type="entry name" value="6PGD_dom2"/>
</dbReference>
<dbReference type="GO" id="GO:0050661">
    <property type="term" value="F:NADP binding"/>
    <property type="evidence" value="ECO:0007669"/>
    <property type="project" value="InterPro"/>
</dbReference>
<reference evidence="7 8" key="1">
    <citation type="submission" date="2019-03" db="EMBL/GenBank/DDBJ databases">
        <title>Genomic Encyclopedia of Type Strains, Phase IV (KMG-IV): sequencing the most valuable type-strain genomes for metagenomic binning, comparative biology and taxonomic classification.</title>
        <authorList>
            <person name="Goeker M."/>
        </authorList>
    </citation>
    <scope>NUCLEOTIDE SEQUENCE [LARGE SCALE GENOMIC DNA]</scope>
    <source>
        <strain evidence="7 8">DSM 100048</strain>
    </source>
</reference>